<evidence type="ECO:0000313" key="3">
    <source>
        <dbReference type="EMBL" id="GHP03536.1"/>
    </source>
</evidence>
<evidence type="ECO:0000256" key="1">
    <source>
        <dbReference type="PROSITE-ProRule" id="PRU00087"/>
    </source>
</evidence>
<feature type="region of interest" description="Disordered" evidence="2">
    <location>
        <begin position="172"/>
        <end position="193"/>
    </location>
</feature>
<dbReference type="SUPFAM" id="SSF81296">
    <property type="entry name" value="E set domains"/>
    <property type="match status" value="1"/>
</dbReference>
<sequence length="193" mass="20988">MTGYKCPVTAGKWSFVSGRYDGSSMYMNVDGYVCQFKHFTQAPFSEKALLPEESTSGIAIGRELAAEMVTGAPEDKRIFQGEIYAVSMKSSAAFSVSDTHCLPSETASDLVQYGNLRTQGGETNFAMRLEGPKGVPGSYSDDTDGSYTFRYTPAVAGHYRMYMAHGVEVPCSATADTRASEERRRDATTARST</sequence>
<dbReference type="InterPro" id="IPR013783">
    <property type="entry name" value="Ig-like_fold"/>
</dbReference>
<keyword evidence="4" id="KW-1185">Reference proteome</keyword>
<dbReference type="Proteomes" id="UP000660262">
    <property type="component" value="Unassembled WGS sequence"/>
</dbReference>
<gene>
    <name evidence="3" type="ORF">PPROV_000229100</name>
</gene>
<comment type="caution">
    <text evidence="3">The sequence shown here is derived from an EMBL/GenBank/DDBJ whole genome shotgun (WGS) entry which is preliminary data.</text>
</comment>
<evidence type="ECO:0000313" key="4">
    <source>
        <dbReference type="Proteomes" id="UP000660262"/>
    </source>
</evidence>
<dbReference type="InterPro" id="IPR017868">
    <property type="entry name" value="Filamin/ABP280_repeat-like"/>
</dbReference>
<proteinExistence type="predicted"/>
<evidence type="ECO:0000256" key="2">
    <source>
        <dbReference type="SAM" id="MobiDB-lite"/>
    </source>
</evidence>
<organism evidence="3 4">
    <name type="scientific">Pycnococcus provasolii</name>
    <dbReference type="NCBI Taxonomy" id="41880"/>
    <lineage>
        <taxon>Eukaryota</taxon>
        <taxon>Viridiplantae</taxon>
        <taxon>Chlorophyta</taxon>
        <taxon>Pseudoscourfieldiophyceae</taxon>
        <taxon>Pseudoscourfieldiales</taxon>
        <taxon>Pycnococcaceae</taxon>
        <taxon>Pycnococcus</taxon>
    </lineage>
</organism>
<feature type="repeat" description="Filamin" evidence="1">
    <location>
        <begin position="103"/>
        <end position="163"/>
    </location>
</feature>
<dbReference type="AlphaFoldDB" id="A0A830H8E8"/>
<dbReference type="PROSITE" id="PS50194">
    <property type="entry name" value="FILAMIN_REPEAT"/>
    <property type="match status" value="1"/>
</dbReference>
<accession>A0A830H8E8</accession>
<dbReference type="InterPro" id="IPR014756">
    <property type="entry name" value="Ig_E-set"/>
</dbReference>
<feature type="compositionally biased region" description="Basic and acidic residues" evidence="2">
    <location>
        <begin position="178"/>
        <end position="193"/>
    </location>
</feature>
<dbReference type="Gene3D" id="2.60.40.10">
    <property type="entry name" value="Immunoglobulins"/>
    <property type="match status" value="1"/>
</dbReference>
<dbReference type="EMBL" id="BNJQ01000005">
    <property type="protein sequence ID" value="GHP03536.1"/>
    <property type="molecule type" value="Genomic_DNA"/>
</dbReference>
<reference evidence="3" key="1">
    <citation type="submission" date="2020-10" db="EMBL/GenBank/DDBJ databases">
        <title>Unveiling of a novel bifunctional photoreceptor, Dualchrome1, isolated from a cosmopolitan green alga.</title>
        <authorList>
            <person name="Suzuki S."/>
            <person name="Kawachi M."/>
        </authorList>
    </citation>
    <scope>NUCLEOTIDE SEQUENCE</scope>
    <source>
        <strain evidence="3">NIES 2893</strain>
    </source>
</reference>
<name>A0A830H8E8_9CHLO</name>
<protein>
    <submittedName>
        <fullName evidence="3">Uncharacterized protein</fullName>
    </submittedName>
</protein>